<evidence type="ECO:0000256" key="1">
    <source>
        <dbReference type="SAM" id="SignalP"/>
    </source>
</evidence>
<dbReference type="Pfam" id="PF12904">
    <property type="entry name" value="Collagen_bind_2"/>
    <property type="match status" value="1"/>
</dbReference>
<protein>
    <submittedName>
        <fullName evidence="4">DUF4038 domain-containing protein</fullName>
    </submittedName>
</protein>
<feature type="signal peptide" evidence="1">
    <location>
        <begin position="1"/>
        <end position="34"/>
    </location>
</feature>
<name>A0A6I6JT02_9BACT</name>
<dbReference type="AlphaFoldDB" id="A0A6I6JT02"/>
<sequence length="474" mass="54177">MISKKNKRNSVNVKNPGFILLSVLFLSFSLQSQAQELPRLKVSENKRFLASENGEPFFWLGDTAWLLFSKLSRQEADTYLNDRAEKGFNVIQVMILHQLNLTNVYGDSALIIGDISQPKVTYGKSFENKEAYDFWDHVDYVIDLAEKKGLYMALVPVWGSNVRSGNINKEQAKKYATWLSKRYAKKSNIIWLNGGDVKGSDSTAIWNIIGRCIRENAPNHLITFHPFGRTKSSMWFHNAEWLDFNMFQSGHRRYDQDDTELAYGQDNWKYVRDDYSLSPIKPTIDGEPSYEGIPQGLHDPAEPFWNAGDVRRYAYWSVFAGAFGFTYGHSAVMQMYKPGDKNPGYGVREYWYEALNATGSSQMNYLKKLMLSKPYFERFPDSSIVAASGQGEKYNYQIATRGKNYALIYSFNGRDIQTVLGKIDGSKVQASWFNPRSGEFTFIGEFKNEGIKKFDPPGETKDGNDWVLILDSAN</sequence>
<dbReference type="Proteomes" id="UP000428260">
    <property type="component" value="Chromosome"/>
</dbReference>
<dbReference type="EMBL" id="CP046401">
    <property type="protein sequence ID" value="QGY45591.1"/>
    <property type="molecule type" value="Genomic_DNA"/>
</dbReference>
<dbReference type="PANTHER" id="PTHR37836:SF3">
    <property type="entry name" value="ENDOGLUCANASE"/>
    <property type="match status" value="1"/>
</dbReference>
<keyword evidence="5" id="KW-1185">Reference proteome</keyword>
<reference evidence="4 5" key="1">
    <citation type="submission" date="2019-11" db="EMBL/GenBank/DDBJ databases">
        <authorList>
            <person name="Zheng R.K."/>
            <person name="Sun C.M."/>
        </authorList>
    </citation>
    <scope>NUCLEOTIDE SEQUENCE [LARGE SCALE GENOMIC DNA]</scope>
    <source>
        <strain evidence="4 5">WC007</strain>
    </source>
</reference>
<evidence type="ECO:0000259" key="2">
    <source>
        <dbReference type="Pfam" id="PF12904"/>
    </source>
</evidence>
<accession>A0A6I6JT02</accession>
<organism evidence="4 5">
    <name type="scientific">Maribellus comscasis</name>
    <dbReference type="NCBI Taxonomy" id="2681766"/>
    <lineage>
        <taxon>Bacteria</taxon>
        <taxon>Pseudomonadati</taxon>
        <taxon>Bacteroidota</taxon>
        <taxon>Bacteroidia</taxon>
        <taxon>Marinilabiliales</taxon>
        <taxon>Prolixibacteraceae</taxon>
        <taxon>Maribellus</taxon>
    </lineage>
</organism>
<evidence type="ECO:0000259" key="3">
    <source>
        <dbReference type="Pfam" id="PF13204"/>
    </source>
</evidence>
<proteinExistence type="predicted"/>
<evidence type="ECO:0000313" key="5">
    <source>
        <dbReference type="Proteomes" id="UP000428260"/>
    </source>
</evidence>
<dbReference type="Pfam" id="PF13204">
    <property type="entry name" value="Apiosidase"/>
    <property type="match status" value="1"/>
</dbReference>
<evidence type="ECO:0000313" key="4">
    <source>
        <dbReference type="EMBL" id="QGY45591.1"/>
    </source>
</evidence>
<gene>
    <name evidence="4" type="ORF">GM418_18515</name>
</gene>
<dbReference type="InterPro" id="IPR025277">
    <property type="entry name" value="Apiosidase-like_cat_dom"/>
</dbReference>
<dbReference type="Gene3D" id="3.20.20.80">
    <property type="entry name" value="Glycosidases"/>
    <property type="match status" value="1"/>
</dbReference>
<dbReference type="InterPro" id="IPR017853">
    <property type="entry name" value="GH"/>
</dbReference>
<dbReference type="InterPro" id="IPR024749">
    <property type="entry name" value="Collagen-bd_put"/>
</dbReference>
<dbReference type="KEGG" id="mcos:GM418_18515"/>
<dbReference type="SUPFAM" id="SSF51445">
    <property type="entry name" value="(Trans)glycosidases"/>
    <property type="match status" value="1"/>
</dbReference>
<keyword evidence="1" id="KW-0732">Signal</keyword>
<feature type="domain" description="Apiosidase-like catalytic" evidence="3">
    <location>
        <begin position="43"/>
        <end position="377"/>
    </location>
</feature>
<dbReference type="PANTHER" id="PTHR37836">
    <property type="entry name" value="LMO1036 PROTEIN"/>
    <property type="match status" value="1"/>
</dbReference>
<feature type="domain" description="Putative collagen-binding" evidence="2">
    <location>
        <begin position="380"/>
        <end position="471"/>
    </location>
</feature>
<feature type="chain" id="PRO_5026286220" evidence="1">
    <location>
        <begin position="35"/>
        <end position="474"/>
    </location>
</feature>